<protein>
    <submittedName>
        <fullName evidence="2">GNAT family N-acetyltransferase</fullName>
    </submittedName>
</protein>
<dbReference type="PANTHER" id="PTHR43441:SF11">
    <property type="entry name" value="RIBOSOMAL-PROTEIN-SERINE ACETYLTRANSFERASE"/>
    <property type="match status" value="1"/>
</dbReference>
<dbReference type="InterPro" id="IPR000182">
    <property type="entry name" value="GNAT_dom"/>
</dbReference>
<evidence type="ECO:0000313" key="3">
    <source>
        <dbReference type="Proteomes" id="UP001501757"/>
    </source>
</evidence>
<dbReference type="InterPro" id="IPR051908">
    <property type="entry name" value="Ribosomal_N-acetyltransferase"/>
</dbReference>
<dbReference type="SUPFAM" id="SSF55729">
    <property type="entry name" value="Acyl-CoA N-acyltransferases (Nat)"/>
    <property type="match status" value="1"/>
</dbReference>
<dbReference type="RefSeq" id="WP_102795182.1">
    <property type="nucleotide sequence ID" value="NZ_BAAAEI010000014.1"/>
</dbReference>
<evidence type="ECO:0000313" key="2">
    <source>
        <dbReference type="EMBL" id="GAA0360751.1"/>
    </source>
</evidence>
<keyword evidence="3" id="KW-1185">Reference proteome</keyword>
<evidence type="ECO:0000259" key="1">
    <source>
        <dbReference type="PROSITE" id="PS51186"/>
    </source>
</evidence>
<dbReference type="Gene3D" id="3.40.630.30">
    <property type="match status" value="1"/>
</dbReference>
<gene>
    <name evidence="2" type="ORF">GCM10009092_26250</name>
</gene>
<sequence length="185" mass="21341">MKPANTEIESHRLKLRRLQHRDAKALFGIFSDPRVMTYWHTPAWPSVEYAQNYISDEQVAWDEGKAFTFAIEHRHSGEVMGKCLLWHYDAQSRRAEIGFGLGPDYWGQGYIQEAGMALLQFAFNHLDLNRLEAEIDPDNKASAKALERLGFKQEGYLRQRWIIAGHKSDSALYGLLREEFLSIGI</sequence>
<proteinExistence type="predicted"/>
<dbReference type="PANTHER" id="PTHR43441">
    <property type="entry name" value="RIBOSOMAL-PROTEIN-SERINE ACETYLTRANSFERASE"/>
    <property type="match status" value="1"/>
</dbReference>
<dbReference type="CDD" id="cd04301">
    <property type="entry name" value="NAT_SF"/>
    <property type="match status" value="1"/>
</dbReference>
<feature type="domain" description="N-acetyltransferase" evidence="1">
    <location>
        <begin position="13"/>
        <end position="178"/>
    </location>
</feature>
<dbReference type="EMBL" id="BAAAEI010000014">
    <property type="protein sequence ID" value="GAA0360751.1"/>
    <property type="molecule type" value="Genomic_DNA"/>
</dbReference>
<dbReference type="Pfam" id="PF13302">
    <property type="entry name" value="Acetyltransf_3"/>
    <property type="match status" value="1"/>
</dbReference>
<reference evidence="2 3" key="1">
    <citation type="journal article" date="2019" name="Int. J. Syst. Evol. Microbiol.">
        <title>The Global Catalogue of Microorganisms (GCM) 10K type strain sequencing project: providing services to taxonomists for standard genome sequencing and annotation.</title>
        <authorList>
            <consortium name="The Broad Institute Genomics Platform"/>
            <consortium name="The Broad Institute Genome Sequencing Center for Infectious Disease"/>
            <person name="Wu L."/>
            <person name="Ma J."/>
        </authorList>
    </citation>
    <scope>NUCLEOTIDE SEQUENCE [LARGE SCALE GENOMIC DNA]</scope>
    <source>
        <strain evidence="2 3">JCM 13378</strain>
    </source>
</reference>
<name>A0ABN0XCG4_9ALTE</name>
<organism evidence="2 3">
    <name type="scientific">Bowmanella denitrificans</name>
    <dbReference type="NCBI Taxonomy" id="366582"/>
    <lineage>
        <taxon>Bacteria</taxon>
        <taxon>Pseudomonadati</taxon>
        <taxon>Pseudomonadota</taxon>
        <taxon>Gammaproteobacteria</taxon>
        <taxon>Alteromonadales</taxon>
        <taxon>Alteromonadaceae</taxon>
        <taxon>Bowmanella</taxon>
    </lineage>
</organism>
<dbReference type="Proteomes" id="UP001501757">
    <property type="component" value="Unassembled WGS sequence"/>
</dbReference>
<dbReference type="InterPro" id="IPR016181">
    <property type="entry name" value="Acyl_CoA_acyltransferase"/>
</dbReference>
<accession>A0ABN0XCG4</accession>
<comment type="caution">
    <text evidence="2">The sequence shown here is derived from an EMBL/GenBank/DDBJ whole genome shotgun (WGS) entry which is preliminary data.</text>
</comment>
<dbReference type="PROSITE" id="PS51186">
    <property type="entry name" value="GNAT"/>
    <property type="match status" value="1"/>
</dbReference>